<protein>
    <recommendedName>
        <fullName evidence="3">beta-galactosidase</fullName>
        <ecNumber evidence="3">3.2.1.23</ecNumber>
    </recommendedName>
</protein>
<dbReference type="Pfam" id="PF17834">
    <property type="entry name" value="GHD"/>
    <property type="match status" value="1"/>
</dbReference>
<feature type="chain" id="PRO_5043608622" description="beta-galactosidase" evidence="8">
    <location>
        <begin position="30"/>
        <end position="696"/>
    </location>
</feature>
<dbReference type="SUPFAM" id="SSF51445">
    <property type="entry name" value="(Trans)glycosidases"/>
    <property type="match status" value="1"/>
</dbReference>
<organism evidence="12 13">
    <name type="scientific">Erythroxylum novogranatense</name>
    <dbReference type="NCBI Taxonomy" id="1862640"/>
    <lineage>
        <taxon>Eukaryota</taxon>
        <taxon>Viridiplantae</taxon>
        <taxon>Streptophyta</taxon>
        <taxon>Embryophyta</taxon>
        <taxon>Tracheophyta</taxon>
        <taxon>Spermatophyta</taxon>
        <taxon>Magnoliopsida</taxon>
        <taxon>eudicotyledons</taxon>
        <taxon>Gunneridae</taxon>
        <taxon>Pentapetalae</taxon>
        <taxon>rosids</taxon>
        <taxon>fabids</taxon>
        <taxon>Malpighiales</taxon>
        <taxon>Erythroxylaceae</taxon>
        <taxon>Erythroxylum</taxon>
    </lineage>
</organism>
<keyword evidence="6" id="KW-0326">Glycosidase</keyword>
<dbReference type="SUPFAM" id="SSF49785">
    <property type="entry name" value="Galactose-binding domain-like"/>
    <property type="match status" value="2"/>
</dbReference>
<dbReference type="FunFam" id="3.20.20.80:FF:000006">
    <property type="entry name" value="Beta-galactosidase"/>
    <property type="match status" value="1"/>
</dbReference>
<evidence type="ECO:0000259" key="9">
    <source>
        <dbReference type="Pfam" id="PF01301"/>
    </source>
</evidence>
<reference evidence="12 13" key="1">
    <citation type="submission" date="2021-09" db="EMBL/GenBank/DDBJ databases">
        <title>Genomic insights and catalytic innovation underlie evolution of tropane alkaloids biosynthesis.</title>
        <authorList>
            <person name="Wang Y.-J."/>
            <person name="Tian T."/>
            <person name="Huang J.-P."/>
            <person name="Huang S.-X."/>
        </authorList>
    </citation>
    <scope>NUCLEOTIDE SEQUENCE [LARGE SCALE GENOMIC DNA]</scope>
    <source>
        <strain evidence="12">KIB-2018</strain>
        <tissue evidence="12">Leaf</tissue>
    </source>
</reference>
<proteinExistence type="inferred from homology"/>
<dbReference type="InterPro" id="IPR048913">
    <property type="entry name" value="BetaGal_gal-bd"/>
</dbReference>
<accession>A0AAV8SGD3</accession>
<dbReference type="Gene3D" id="2.60.120.260">
    <property type="entry name" value="Galactose-binding domain-like"/>
    <property type="match status" value="2"/>
</dbReference>
<comment type="caution">
    <text evidence="12">The sequence shown here is derived from an EMBL/GenBank/DDBJ whole genome shotgun (WGS) entry which is preliminary data.</text>
</comment>
<dbReference type="EMBL" id="JAIWQS010000011">
    <property type="protein sequence ID" value="KAJ8751069.1"/>
    <property type="molecule type" value="Genomic_DNA"/>
</dbReference>
<dbReference type="GO" id="GO:0004565">
    <property type="term" value="F:beta-galactosidase activity"/>
    <property type="evidence" value="ECO:0007669"/>
    <property type="project" value="UniProtKB-EC"/>
</dbReference>
<sequence length="696" mass="77836">MNVKPKMPSSWMKLILITSIVLVCSYCSAGQVDYDVRALIINGQRKLIISGSIHYTRSTPEMWPDLIRKAKDGGLDAISSFIFWNAHEPQPNQYNFRGNLDFVRFFKLVQQAGLYGILQIGPYISAEWNFGGLPLWLLKNRGIKFRTDSDVFKTEMQRFTTHIVNMARYEKLFASQGGPIILAQIESDYGNTATYTGDAGRSYLEWAAKMANAQNIGVPWIMSDQSDISLPSVINTFNGYYGHQFSSNDPFNIPKIWTGAYTGWYQSWGDAVTVRTPEDLAYAVARFFQAGGVVQNYYMYHGGTNFGRSAGKYVTTSFDFNAPIDEYGNLNQPTWDHLKQLHEAIKVGEKILTSKDCAITRRKIMNGFQGGVELTTFAVNSTGERFCFLSNTLSDPEDVDLEPNVTIHVLPWSVSIIQDCNKQIFNTAMVREGKLAENDNAYAKLSWSWREEYIQDQLQGRGTQPSYELLDQKTVTNDQTDYLWYMTSFDNDEDIIRNVTLSVNVTGNAIYAFLNGIYLGTQSDYHFFRFEKPASLNPGKNNISLLTATVGLRWAGGPIEALGEGIDGGPVKLIDGYQTVDLTAHQWNYKVGLNGETEKLYDPKTQSGQWLTNKLPVGSYMTWYKGNFEAPPGTEPVTLDLQGMGKGQAWVNGNGIGRYWVAAIAPKDGCEATCNYIGTYGGGVCHTGCGQPSQRC</sequence>
<evidence type="ECO:0000256" key="4">
    <source>
        <dbReference type="ARBA" id="ARBA00022729"/>
    </source>
</evidence>
<evidence type="ECO:0000256" key="1">
    <source>
        <dbReference type="ARBA" id="ARBA00001412"/>
    </source>
</evidence>
<evidence type="ECO:0000256" key="2">
    <source>
        <dbReference type="ARBA" id="ARBA00009809"/>
    </source>
</evidence>
<name>A0AAV8SGD3_9ROSI</name>
<dbReference type="InterPro" id="IPR001944">
    <property type="entry name" value="Glycoside_Hdrlase_35"/>
</dbReference>
<dbReference type="InterPro" id="IPR031330">
    <property type="entry name" value="Gly_Hdrlase_35_cat"/>
</dbReference>
<comment type="similarity">
    <text evidence="2 7">Belongs to the glycosyl hydrolase 35 family.</text>
</comment>
<dbReference type="InterPro" id="IPR008979">
    <property type="entry name" value="Galactose-bd-like_sf"/>
</dbReference>
<dbReference type="EC" id="3.2.1.23" evidence="3"/>
<keyword evidence="5" id="KW-0378">Hydrolase</keyword>
<gene>
    <name evidence="12" type="ORF">K2173_016250</name>
</gene>
<dbReference type="Proteomes" id="UP001159364">
    <property type="component" value="Linkage Group LG11"/>
</dbReference>
<evidence type="ECO:0000259" key="10">
    <source>
        <dbReference type="Pfam" id="PF17834"/>
    </source>
</evidence>
<evidence type="ECO:0000256" key="8">
    <source>
        <dbReference type="SAM" id="SignalP"/>
    </source>
</evidence>
<dbReference type="Pfam" id="PF01301">
    <property type="entry name" value="Glyco_hydro_35"/>
    <property type="match status" value="1"/>
</dbReference>
<evidence type="ECO:0000256" key="3">
    <source>
        <dbReference type="ARBA" id="ARBA00012756"/>
    </source>
</evidence>
<feature type="domain" description="Glycoside hydrolase 35 catalytic" evidence="9">
    <location>
        <begin position="39"/>
        <end position="344"/>
    </location>
</feature>
<dbReference type="PRINTS" id="PR00742">
    <property type="entry name" value="GLHYDRLASE35"/>
</dbReference>
<dbReference type="PANTHER" id="PTHR23421">
    <property type="entry name" value="BETA-GALACTOSIDASE RELATED"/>
    <property type="match status" value="1"/>
</dbReference>
<feature type="domain" description="Beta-galactosidase galactose-binding" evidence="11">
    <location>
        <begin position="621"/>
        <end position="662"/>
    </location>
</feature>
<dbReference type="AlphaFoldDB" id="A0AAV8SGD3"/>
<feature type="domain" description="Beta-galactosidase beta-sandwich" evidence="10">
    <location>
        <begin position="375"/>
        <end position="430"/>
    </location>
</feature>
<evidence type="ECO:0000256" key="5">
    <source>
        <dbReference type="ARBA" id="ARBA00022801"/>
    </source>
</evidence>
<keyword evidence="4 8" id="KW-0732">Signal</keyword>
<dbReference type="InterPro" id="IPR041392">
    <property type="entry name" value="GHD"/>
</dbReference>
<dbReference type="InterPro" id="IPR017853">
    <property type="entry name" value="GH"/>
</dbReference>
<evidence type="ECO:0000313" key="13">
    <source>
        <dbReference type="Proteomes" id="UP001159364"/>
    </source>
</evidence>
<evidence type="ECO:0000256" key="7">
    <source>
        <dbReference type="RuleBase" id="RU003679"/>
    </source>
</evidence>
<evidence type="ECO:0000256" key="6">
    <source>
        <dbReference type="ARBA" id="ARBA00023295"/>
    </source>
</evidence>
<dbReference type="GO" id="GO:0005975">
    <property type="term" value="P:carbohydrate metabolic process"/>
    <property type="evidence" value="ECO:0007669"/>
    <property type="project" value="InterPro"/>
</dbReference>
<feature type="signal peptide" evidence="8">
    <location>
        <begin position="1"/>
        <end position="29"/>
    </location>
</feature>
<evidence type="ECO:0000313" key="12">
    <source>
        <dbReference type="EMBL" id="KAJ8751069.1"/>
    </source>
</evidence>
<dbReference type="Gene3D" id="3.20.20.80">
    <property type="entry name" value="Glycosidases"/>
    <property type="match status" value="1"/>
</dbReference>
<dbReference type="Pfam" id="PF21467">
    <property type="entry name" value="BetaGal_gal-bd"/>
    <property type="match status" value="1"/>
</dbReference>
<evidence type="ECO:0000259" key="11">
    <source>
        <dbReference type="Pfam" id="PF21467"/>
    </source>
</evidence>
<comment type="catalytic activity">
    <reaction evidence="1">
        <text>Hydrolysis of terminal non-reducing beta-D-galactose residues in beta-D-galactosides.</text>
        <dbReference type="EC" id="3.2.1.23"/>
    </reaction>
</comment>
<keyword evidence="13" id="KW-1185">Reference proteome</keyword>